<keyword evidence="4 8" id="KW-0378">Hydrolase</keyword>
<dbReference type="PATRIC" id="fig|307121.4.peg.5492"/>
<dbReference type="Proteomes" id="UP000199393">
    <property type="component" value="Chromosome I"/>
</dbReference>
<proteinExistence type="inferred from homology"/>
<dbReference type="EC" id="3.4.-.-" evidence="8"/>
<dbReference type="PANTHER" id="PTHR13604:SF0">
    <property type="entry name" value="ABASIC SITE PROCESSING PROTEIN HMCES"/>
    <property type="match status" value="1"/>
</dbReference>
<dbReference type="GO" id="GO:0003697">
    <property type="term" value="F:single-stranded DNA binding"/>
    <property type="evidence" value="ECO:0007669"/>
    <property type="project" value="InterPro"/>
</dbReference>
<keyword evidence="7" id="KW-0456">Lyase</keyword>
<gene>
    <name evidence="9" type="ORF">GA0070620_5390</name>
</gene>
<dbReference type="InterPro" id="IPR036590">
    <property type="entry name" value="SRAP-like"/>
</dbReference>
<evidence type="ECO:0000313" key="9">
    <source>
        <dbReference type="EMBL" id="SBV29807.1"/>
    </source>
</evidence>
<dbReference type="InterPro" id="IPR003738">
    <property type="entry name" value="SRAP"/>
</dbReference>
<evidence type="ECO:0000313" key="10">
    <source>
        <dbReference type="Proteomes" id="UP000199393"/>
    </source>
</evidence>
<dbReference type="GO" id="GO:0006508">
    <property type="term" value="P:proteolysis"/>
    <property type="evidence" value="ECO:0007669"/>
    <property type="project" value="UniProtKB-KW"/>
</dbReference>
<evidence type="ECO:0000256" key="2">
    <source>
        <dbReference type="ARBA" id="ARBA00022670"/>
    </source>
</evidence>
<evidence type="ECO:0000256" key="1">
    <source>
        <dbReference type="ARBA" id="ARBA00008136"/>
    </source>
</evidence>
<evidence type="ECO:0000256" key="4">
    <source>
        <dbReference type="ARBA" id="ARBA00022801"/>
    </source>
</evidence>
<keyword evidence="6" id="KW-0238">DNA-binding</keyword>
<reference evidence="10" key="1">
    <citation type="submission" date="2016-06" db="EMBL/GenBank/DDBJ databases">
        <authorList>
            <person name="Varghese N."/>
        </authorList>
    </citation>
    <scope>NUCLEOTIDE SEQUENCE [LARGE SCALE GENOMIC DNA]</scope>
    <source>
        <strain evidence="10">DSM 45344</strain>
    </source>
</reference>
<accession>A0A1C3NB35</accession>
<keyword evidence="2 8" id="KW-0645">Protease</keyword>
<keyword evidence="10" id="KW-1185">Reference proteome</keyword>
<comment type="similarity">
    <text evidence="1 8">Belongs to the SOS response-associated peptidase family.</text>
</comment>
<dbReference type="EMBL" id="LT598496">
    <property type="protein sequence ID" value="SBV29807.1"/>
    <property type="molecule type" value="Genomic_DNA"/>
</dbReference>
<dbReference type="STRING" id="307121.GA0070620_5390"/>
<evidence type="ECO:0000256" key="3">
    <source>
        <dbReference type="ARBA" id="ARBA00022763"/>
    </source>
</evidence>
<dbReference type="Gene3D" id="3.90.1680.10">
    <property type="entry name" value="SOS response associated peptidase-like"/>
    <property type="match status" value="1"/>
</dbReference>
<evidence type="ECO:0000256" key="7">
    <source>
        <dbReference type="ARBA" id="ARBA00023239"/>
    </source>
</evidence>
<dbReference type="GO" id="GO:0008233">
    <property type="term" value="F:peptidase activity"/>
    <property type="evidence" value="ECO:0007669"/>
    <property type="project" value="UniProtKB-KW"/>
</dbReference>
<dbReference type="PANTHER" id="PTHR13604">
    <property type="entry name" value="DC12-RELATED"/>
    <property type="match status" value="1"/>
</dbReference>
<sequence>MCGVDRRPDSRLAGQRVTARRVSVSGVCGRYATTRSAGDLSAIFEAYDETDGRLGPDHNVAPTDPVPVVRLSAEGHRVLAAGRWGFLPHWSRTPSAAARMINARAETVATSRAYAGAFARRRCLVPADGWYEWVRWAGGRQAYYMTPRDGSVLAFAGIWSVWGSGDEERLTFSVLTTAAVGELAEVHDRMPVLLPRERWAPWLAPADDDPQALLVPPAADWLSGLEVRPVGPAVGDVRNDGPRLIERVPLPAAARRGDAGSPAPEELTLF</sequence>
<evidence type="ECO:0000256" key="8">
    <source>
        <dbReference type="RuleBase" id="RU364100"/>
    </source>
</evidence>
<protein>
    <recommendedName>
        <fullName evidence="8">Abasic site processing protein</fullName>
        <ecNumber evidence="8">3.4.-.-</ecNumber>
    </recommendedName>
</protein>
<dbReference type="GO" id="GO:0106300">
    <property type="term" value="P:protein-DNA covalent cross-linking repair"/>
    <property type="evidence" value="ECO:0007669"/>
    <property type="project" value="InterPro"/>
</dbReference>
<dbReference type="SUPFAM" id="SSF143081">
    <property type="entry name" value="BB1717-like"/>
    <property type="match status" value="1"/>
</dbReference>
<dbReference type="Pfam" id="PF02586">
    <property type="entry name" value="SRAP"/>
    <property type="match status" value="1"/>
</dbReference>
<evidence type="ECO:0000256" key="6">
    <source>
        <dbReference type="ARBA" id="ARBA00023125"/>
    </source>
</evidence>
<dbReference type="AlphaFoldDB" id="A0A1C3NB35"/>
<evidence type="ECO:0000256" key="5">
    <source>
        <dbReference type="ARBA" id="ARBA00023124"/>
    </source>
</evidence>
<keyword evidence="3" id="KW-0227">DNA damage</keyword>
<name>A0A1C3NB35_9ACTN</name>
<keyword evidence="5" id="KW-0190">Covalent protein-DNA linkage</keyword>
<dbReference type="GO" id="GO:0016829">
    <property type="term" value="F:lyase activity"/>
    <property type="evidence" value="ECO:0007669"/>
    <property type="project" value="UniProtKB-KW"/>
</dbReference>
<organism evidence="9 10">
    <name type="scientific">Micromonospora krabiensis</name>
    <dbReference type="NCBI Taxonomy" id="307121"/>
    <lineage>
        <taxon>Bacteria</taxon>
        <taxon>Bacillati</taxon>
        <taxon>Actinomycetota</taxon>
        <taxon>Actinomycetes</taxon>
        <taxon>Micromonosporales</taxon>
        <taxon>Micromonosporaceae</taxon>
        <taxon>Micromonospora</taxon>
    </lineage>
</organism>